<dbReference type="Gene3D" id="3.30.70.330">
    <property type="match status" value="4"/>
</dbReference>
<gene>
    <name evidence="5" type="ORF">BCR42DRAFT_398689</name>
</gene>
<dbReference type="STRING" id="90262.A0A1X2HXF7"/>
<dbReference type="PROSITE" id="PS50102">
    <property type="entry name" value="RRM"/>
    <property type="match status" value="4"/>
</dbReference>
<evidence type="ECO:0000313" key="5">
    <source>
        <dbReference type="EMBL" id="ORZ04352.1"/>
    </source>
</evidence>
<dbReference type="SUPFAM" id="SSF54928">
    <property type="entry name" value="RNA-binding domain, RBD"/>
    <property type="match status" value="2"/>
</dbReference>
<dbReference type="Proteomes" id="UP000193560">
    <property type="component" value="Unassembled WGS sequence"/>
</dbReference>
<dbReference type="AlphaFoldDB" id="A0A1X2HXF7"/>
<organism evidence="5 6">
    <name type="scientific">Absidia repens</name>
    <dbReference type="NCBI Taxonomy" id="90262"/>
    <lineage>
        <taxon>Eukaryota</taxon>
        <taxon>Fungi</taxon>
        <taxon>Fungi incertae sedis</taxon>
        <taxon>Mucoromycota</taxon>
        <taxon>Mucoromycotina</taxon>
        <taxon>Mucoromycetes</taxon>
        <taxon>Mucorales</taxon>
        <taxon>Cunninghamellaceae</taxon>
        <taxon>Absidia</taxon>
    </lineage>
</organism>
<feature type="domain" description="RRM" evidence="4">
    <location>
        <begin position="183"/>
        <end position="262"/>
    </location>
</feature>
<comment type="caution">
    <text evidence="5">The sequence shown here is derived from an EMBL/GenBank/DDBJ whole genome shotgun (WGS) entry which is preliminary data.</text>
</comment>
<dbReference type="SMART" id="SM00360">
    <property type="entry name" value="RRM"/>
    <property type="match status" value="4"/>
</dbReference>
<feature type="domain" description="RRM" evidence="4">
    <location>
        <begin position="319"/>
        <end position="392"/>
    </location>
</feature>
<sequence>MQCSFLLAMKRTNDHIYNNGGGNGDLNKKAKISQHASGNIKKDARVHYSPMIVEPTSQMYMGGVGANGMMVVNPAYGIGSSSMMTGTVGEVHRTIYLGNITKDTTAREIFDTVKTGMVEYLRMLPEKGCAFLCFVDTASAQSFYQNAMSYPLQIHENEVKVGWGKPSALNYSMQSAILDGASRNVFINHLDPGMDSDALAATLSRFGEIEMVKILPEKNIGFVYFCNIPSAMNCVNALSADPTWQGHRVSYGRDRCINRSLQQRLQQQPQQQQQQQLIGGQFQFGVGNYGGANQVNGVDMGMPFTSDIELANQQGELDRTIYIGNLQTTDSCEDICNAIRGGQIYQIRHFKEKGIAFVTFVDPYSATLLHAHAITVGLAVNSRRVKVGWGKPTAIPFNVMCAIQGGASRNVYLGSVETPIPMDQLQRDFSQFGELEVIKAIPDKKCCFINFTNVNSAMKARQGIAKNPEYEHLKINYGKDPCARPFTLPENRLRQLQQRQSEQQPQQQQQQPAQEKEEKDQQQQQPLKRPVHQDFELPLKY</sequence>
<dbReference type="InterPro" id="IPR000504">
    <property type="entry name" value="RRM_dom"/>
</dbReference>
<dbReference type="InterPro" id="IPR035979">
    <property type="entry name" value="RBD_domain_sf"/>
</dbReference>
<name>A0A1X2HXF7_9FUNG</name>
<dbReference type="PANTHER" id="PTHR14089">
    <property type="entry name" value="PRE-MRNA-SPLICING FACTOR RBM22"/>
    <property type="match status" value="1"/>
</dbReference>
<feature type="domain" description="RRM" evidence="4">
    <location>
        <begin position="409"/>
        <end position="480"/>
    </location>
</feature>
<evidence type="ECO:0000256" key="2">
    <source>
        <dbReference type="PROSITE-ProRule" id="PRU00176"/>
    </source>
</evidence>
<evidence type="ECO:0000313" key="6">
    <source>
        <dbReference type="Proteomes" id="UP000193560"/>
    </source>
</evidence>
<feature type="region of interest" description="Disordered" evidence="3">
    <location>
        <begin position="494"/>
        <end position="541"/>
    </location>
</feature>
<dbReference type="Pfam" id="PF00076">
    <property type="entry name" value="RRM_1"/>
    <property type="match status" value="2"/>
</dbReference>
<dbReference type="PANTHER" id="PTHR14089:SF8">
    <property type="entry name" value="RNA-BINDING PROTEIN MRN1"/>
    <property type="match status" value="1"/>
</dbReference>
<dbReference type="InterPro" id="IPR039171">
    <property type="entry name" value="Cwc2/Slt11"/>
</dbReference>
<feature type="compositionally biased region" description="Basic and acidic residues" evidence="3">
    <location>
        <begin position="531"/>
        <end position="541"/>
    </location>
</feature>
<dbReference type="OrthoDB" id="6407164at2759"/>
<keyword evidence="1 2" id="KW-0694">RNA-binding</keyword>
<protein>
    <recommendedName>
        <fullName evidence="4">RRM domain-containing protein</fullName>
    </recommendedName>
</protein>
<dbReference type="GO" id="GO:0010494">
    <property type="term" value="C:cytoplasmic stress granule"/>
    <property type="evidence" value="ECO:0007669"/>
    <property type="project" value="TreeGrafter"/>
</dbReference>
<evidence type="ECO:0000256" key="1">
    <source>
        <dbReference type="ARBA" id="ARBA00022884"/>
    </source>
</evidence>
<keyword evidence="6" id="KW-1185">Reference proteome</keyword>
<evidence type="ECO:0000256" key="3">
    <source>
        <dbReference type="SAM" id="MobiDB-lite"/>
    </source>
</evidence>
<dbReference type="EMBL" id="MCGE01000051">
    <property type="protein sequence ID" value="ORZ04352.1"/>
    <property type="molecule type" value="Genomic_DNA"/>
</dbReference>
<dbReference type="GO" id="GO:0000398">
    <property type="term" value="P:mRNA splicing, via spliceosome"/>
    <property type="evidence" value="ECO:0007669"/>
    <property type="project" value="TreeGrafter"/>
</dbReference>
<proteinExistence type="predicted"/>
<evidence type="ECO:0000259" key="4">
    <source>
        <dbReference type="PROSITE" id="PS50102"/>
    </source>
</evidence>
<accession>A0A1X2HXF7</accession>
<dbReference type="GO" id="GO:0003729">
    <property type="term" value="F:mRNA binding"/>
    <property type="evidence" value="ECO:0007669"/>
    <property type="project" value="TreeGrafter"/>
</dbReference>
<feature type="domain" description="RRM" evidence="4">
    <location>
        <begin position="93"/>
        <end position="166"/>
    </location>
</feature>
<reference evidence="5 6" key="1">
    <citation type="submission" date="2016-07" db="EMBL/GenBank/DDBJ databases">
        <title>Pervasive Adenine N6-methylation of Active Genes in Fungi.</title>
        <authorList>
            <consortium name="DOE Joint Genome Institute"/>
            <person name="Mondo S.J."/>
            <person name="Dannebaum R.O."/>
            <person name="Kuo R.C."/>
            <person name="Labutti K."/>
            <person name="Haridas S."/>
            <person name="Kuo A."/>
            <person name="Salamov A."/>
            <person name="Ahrendt S.R."/>
            <person name="Lipzen A."/>
            <person name="Sullivan W."/>
            <person name="Andreopoulos W.B."/>
            <person name="Clum A."/>
            <person name="Lindquist E."/>
            <person name="Daum C."/>
            <person name="Ramamoorthy G.K."/>
            <person name="Gryganskyi A."/>
            <person name="Culley D."/>
            <person name="Magnuson J.K."/>
            <person name="James T.Y."/>
            <person name="O'Malley M.A."/>
            <person name="Stajich J.E."/>
            <person name="Spatafora J.W."/>
            <person name="Visel A."/>
            <person name="Grigoriev I.V."/>
        </authorList>
    </citation>
    <scope>NUCLEOTIDE SEQUENCE [LARGE SCALE GENOMIC DNA]</scope>
    <source>
        <strain evidence="5 6">NRRL 1336</strain>
    </source>
</reference>
<feature type="compositionally biased region" description="Low complexity" evidence="3">
    <location>
        <begin position="494"/>
        <end position="513"/>
    </location>
</feature>
<dbReference type="InterPro" id="IPR012677">
    <property type="entry name" value="Nucleotide-bd_a/b_plait_sf"/>
</dbReference>